<keyword evidence="4" id="KW-0648">Protein biosynthesis</keyword>
<protein>
    <submittedName>
        <fullName evidence="5">Eukaryotic translation initiation factor 3 subunit 7</fullName>
    </submittedName>
</protein>
<name>A0A8J6AXI1_9EUKA</name>
<evidence type="ECO:0000313" key="6">
    <source>
        <dbReference type="Proteomes" id="UP000717585"/>
    </source>
</evidence>
<dbReference type="GO" id="GO:0005852">
    <property type="term" value="C:eukaryotic translation initiation factor 3 complex"/>
    <property type="evidence" value="ECO:0007669"/>
    <property type="project" value="InterPro"/>
</dbReference>
<evidence type="ECO:0000256" key="3">
    <source>
        <dbReference type="ARBA" id="ARBA00022884"/>
    </source>
</evidence>
<reference evidence="5" key="1">
    <citation type="submission" date="2021-05" db="EMBL/GenBank/DDBJ databases">
        <title>A free-living protist that lacks canonical eukaryotic 1 DNA replication and segregation systems.</title>
        <authorList>
            <person name="Salas-Leiva D.E."/>
            <person name="Tromer E.C."/>
            <person name="Curtis B.A."/>
            <person name="Jerlstrom-Hultqvist J."/>
            <person name="Kolisko M."/>
            <person name="Yi Z."/>
            <person name="Salas-Leiva J.S."/>
            <person name="Gallot-Lavallee L."/>
            <person name="Kops G.J.P.L."/>
            <person name="Archibald J.M."/>
            <person name="Simpson A.G.B."/>
            <person name="Roger A.J."/>
        </authorList>
    </citation>
    <scope>NUCLEOTIDE SEQUENCE</scope>
    <source>
        <strain evidence="5">BICM</strain>
    </source>
</reference>
<dbReference type="PANTHER" id="PTHR12399:SF0">
    <property type="entry name" value="EUKARYOTIC TRANSLATION INITIATION FACTOR 3 SUBUNIT D"/>
    <property type="match status" value="1"/>
</dbReference>
<comment type="caution">
    <text evidence="5">The sequence shown here is derived from an EMBL/GenBank/DDBJ whole genome shotgun (WGS) entry which is preliminary data.</text>
</comment>
<dbReference type="PANTHER" id="PTHR12399">
    <property type="entry name" value="EUKARYOTIC TRANSLATION INITIATION FACTOR 3 SUBUNIT 7"/>
    <property type="match status" value="1"/>
</dbReference>
<keyword evidence="2 5" id="KW-0396">Initiation factor</keyword>
<dbReference type="Pfam" id="PF05091">
    <property type="entry name" value="eIF-3_zeta"/>
    <property type="match status" value="2"/>
</dbReference>
<gene>
    <name evidence="5" type="ORF">J8273_1592</name>
</gene>
<keyword evidence="1" id="KW-0963">Cytoplasm</keyword>
<dbReference type="Proteomes" id="UP000717585">
    <property type="component" value="Unassembled WGS sequence"/>
</dbReference>
<keyword evidence="6" id="KW-1185">Reference proteome</keyword>
<keyword evidence="3" id="KW-0694">RNA-binding</keyword>
<dbReference type="GO" id="GO:0003743">
    <property type="term" value="F:translation initiation factor activity"/>
    <property type="evidence" value="ECO:0007669"/>
    <property type="project" value="UniProtKB-KW"/>
</dbReference>
<evidence type="ECO:0000256" key="2">
    <source>
        <dbReference type="ARBA" id="ARBA00022540"/>
    </source>
</evidence>
<dbReference type="InterPro" id="IPR007783">
    <property type="entry name" value="eIF3d"/>
</dbReference>
<accession>A0A8J6AXI1</accession>
<dbReference type="OrthoDB" id="16538at2759"/>
<evidence type="ECO:0000313" key="5">
    <source>
        <dbReference type="EMBL" id="KAG9396583.1"/>
    </source>
</evidence>
<dbReference type="AlphaFoldDB" id="A0A8J6AXI1"/>
<dbReference type="EMBL" id="JAHDYR010000005">
    <property type="protein sequence ID" value="KAG9396583.1"/>
    <property type="molecule type" value="Genomic_DNA"/>
</dbReference>
<sequence length="493" mass="55377">MVEMVEDVEQTVEQPWGRHESEYEGAPFAAFEKDRAELLQKSRFYDVFLSRSKAERHGYAFKHTDEDDQYLIERTAILSVTPLDAVKKESAPVKKYEAEPQRQYFGRNAARYNYVRTNRVTRPESIMIRPEWLPITDLSWQNLKNAKHTILAAEKADKNDYAAQFSSEEVATEGTLPKYNEAIERHVPRKPTRLPADAPRRTNSIRSDKTAKSIIEKIDPEGKTTVVASASALSLVMAALRTHNGWDVLVTKQGKAITLDYRPENEFADLVPLDESSTTMTEDPLATYAEAAAAIAEYRAAATDGSKGQVRWRKIAVDDEIDVIVKTHVDAEVKQKRRVQVEAVGPDGEPMERVEIVEETVPAIVKAVVETADHGTWLSKWQSMKATIFGEIIIKNSALTDRWAIEGLLAGADAFKMGFVARNNPKDASKHHHVVGAHDETMEKYAKNVMMEAESCWGVLKAVVDDVRGRADGQYVLVHTPNSTSLQLYNHVE</sequence>
<evidence type="ECO:0000256" key="4">
    <source>
        <dbReference type="ARBA" id="ARBA00022917"/>
    </source>
</evidence>
<dbReference type="GO" id="GO:0003723">
    <property type="term" value="F:RNA binding"/>
    <property type="evidence" value="ECO:0007669"/>
    <property type="project" value="UniProtKB-KW"/>
</dbReference>
<evidence type="ECO:0000256" key="1">
    <source>
        <dbReference type="ARBA" id="ARBA00022490"/>
    </source>
</evidence>
<proteinExistence type="predicted"/>
<organism evidence="5 6">
    <name type="scientific">Carpediemonas membranifera</name>
    <dbReference type="NCBI Taxonomy" id="201153"/>
    <lineage>
        <taxon>Eukaryota</taxon>
        <taxon>Metamonada</taxon>
        <taxon>Carpediemonas-like organisms</taxon>
        <taxon>Carpediemonas</taxon>
    </lineage>
</organism>